<organism evidence="1 2">
    <name type="scientific">Vermiconidia calcicola</name>
    <dbReference type="NCBI Taxonomy" id="1690605"/>
    <lineage>
        <taxon>Eukaryota</taxon>
        <taxon>Fungi</taxon>
        <taxon>Dikarya</taxon>
        <taxon>Ascomycota</taxon>
        <taxon>Pezizomycotina</taxon>
        <taxon>Dothideomycetes</taxon>
        <taxon>Dothideomycetidae</taxon>
        <taxon>Mycosphaerellales</taxon>
        <taxon>Extremaceae</taxon>
        <taxon>Vermiconidia</taxon>
    </lineage>
</organism>
<name>A0ACC3M9K0_9PEZI</name>
<dbReference type="EMBL" id="JAUTXU010000596">
    <property type="protein sequence ID" value="KAK3677837.1"/>
    <property type="molecule type" value="Genomic_DNA"/>
</dbReference>
<accession>A0ACC3M9K0</accession>
<evidence type="ECO:0000313" key="2">
    <source>
        <dbReference type="Proteomes" id="UP001281147"/>
    </source>
</evidence>
<reference evidence="1" key="1">
    <citation type="submission" date="2023-07" db="EMBL/GenBank/DDBJ databases">
        <title>Black Yeasts Isolated from many extreme environments.</title>
        <authorList>
            <person name="Coleine C."/>
            <person name="Stajich J.E."/>
            <person name="Selbmann L."/>
        </authorList>
    </citation>
    <scope>NUCLEOTIDE SEQUENCE</scope>
    <source>
        <strain evidence="1">CCFEE 5714</strain>
    </source>
</reference>
<dbReference type="Proteomes" id="UP001281147">
    <property type="component" value="Unassembled WGS sequence"/>
</dbReference>
<evidence type="ECO:0000313" key="1">
    <source>
        <dbReference type="EMBL" id="KAK3677837.1"/>
    </source>
</evidence>
<protein>
    <submittedName>
        <fullName evidence="1">Uncharacterized protein</fullName>
    </submittedName>
</protein>
<proteinExistence type="predicted"/>
<sequence length="167" mass="18048">MSPLVEDFHTESMLIGDVTWTTSMLVCAQCQLHAKERLRAHQFHGIQTKNSMLVIPNRYDPVTSGNAARNASAASPGSPIVVNEGHGATPYTLLMLVKEGITFTDVSLHIARPLSEPTLCTNKAIRAYFTDGIPPGKAETFCASKAPAFVPQTLEEVLIPLDGENNS</sequence>
<gene>
    <name evidence="1" type="ORF">LTR37_021509</name>
</gene>
<comment type="caution">
    <text evidence="1">The sequence shown here is derived from an EMBL/GenBank/DDBJ whole genome shotgun (WGS) entry which is preliminary data.</text>
</comment>
<keyword evidence="2" id="KW-1185">Reference proteome</keyword>